<dbReference type="Proteomes" id="UP001472677">
    <property type="component" value="Unassembled WGS sequence"/>
</dbReference>
<dbReference type="InterPro" id="IPR029052">
    <property type="entry name" value="Metallo-depent_PP-like"/>
</dbReference>
<gene>
    <name evidence="3" type="ORF">V6N12_064324</name>
</gene>
<evidence type="ECO:0000313" key="4">
    <source>
        <dbReference type="Proteomes" id="UP001472677"/>
    </source>
</evidence>
<dbReference type="InterPro" id="IPR004843">
    <property type="entry name" value="Calcineurin-like_PHP"/>
</dbReference>
<dbReference type="Pfam" id="PF00149">
    <property type="entry name" value="Metallophos"/>
    <property type="match status" value="1"/>
</dbReference>
<comment type="caution">
    <text evidence="3">The sequence shown here is derived from an EMBL/GenBank/DDBJ whole genome shotgun (WGS) entry which is preliminary data.</text>
</comment>
<evidence type="ECO:0000313" key="3">
    <source>
        <dbReference type="EMBL" id="KAK8595815.1"/>
    </source>
</evidence>
<keyword evidence="4" id="KW-1185">Reference proteome</keyword>
<evidence type="ECO:0000256" key="1">
    <source>
        <dbReference type="SAM" id="Phobius"/>
    </source>
</evidence>
<dbReference type="PANTHER" id="PTHR34211:SF3">
    <property type="entry name" value="CALCINEURIN-LIKE METALLO-PHOSPHOESTERASE SUPERFAMILY PROTEIN"/>
    <property type="match status" value="1"/>
</dbReference>
<keyword evidence="1" id="KW-0472">Membrane</keyword>
<reference evidence="3 4" key="1">
    <citation type="journal article" date="2024" name="G3 (Bethesda)">
        <title>Genome assembly of Hibiscus sabdariffa L. provides insights into metabolisms of medicinal natural products.</title>
        <authorList>
            <person name="Kim T."/>
        </authorList>
    </citation>
    <scope>NUCLEOTIDE SEQUENCE [LARGE SCALE GENOMIC DNA]</scope>
    <source>
        <strain evidence="3">TK-2024</strain>
        <tissue evidence="3">Old leaves</tissue>
    </source>
</reference>
<dbReference type="PANTHER" id="PTHR34211">
    <property type="entry name" value="CALCINEURIN-LIKE METALLO-PHOSPHOESTERASE SUPERFAMILY PROTEIN"/>
    <property type="match status" value="1"/>
</dbReference>
<accession>A0ABR2G5H9</accession>
<keyword evidence="1" id="KW-0812">Transmembrane</keyword>
<feature type="transmembrane region" description="Helical" evidence="1">
    <location>
        <begin position="154"/>
        <end position="187"/>
    </location>
</feature>
<dbReference type="Gene3D" id="3.60.21.10">
    <property type="match status" value="1"/>
</dbReference>
<sequence>MKPDFLDMVPWYSGTSADMFNTVFDLLVSVTLFVGRGDGGNSSYAVARLLAQPSLQLTRDDSVLSLSRGDLLLIGGDLAYPNPSGAVNKAELSEGIHELKEYNGPQWFLIPGNHDWFILVAFYTLYWFSLRGIPQCKLDHILQDDSFSDHLRSFFGTVWSAFVYVLEHSFVSLVGLLILLTAAIVFVPSKLAVQ</sequence>
<dbReference type="SUPFAM" id="SSF56300">
    <property type="entry name" value="Metallo-dependent phosphatases"/>
    <property type="match status" value="1"/>
</dbReference>
<feature type="domain" description="Calcineurin-like phosphoesterase" evidence="2">
    <location>
        <begin position="64"/>
        <end position="124"/>
    </location>
</feature>
<dbReference type="EMBL" id="JBBPBM010000002">
    <property type="protein sequence ID" value="KAK8595815.1"/>
    <property type="molecule type" value="Genomic_DNA"/>
</dbReference>
<name>A0ABR2G5H9_9ROSI</name>
<organism evidence="3 4">
    <name type="scientific">Hibiscus sabdariffa</name>
    <name type="common">roselle</name>
    <dbReference type="NCBI Taxonomy" id="183260"/>
    <lineage>
        <taxon>Eukaryota</taxon>
        <taxon>Viridiplantae</taxon>
        <taxon>Streptophyta</taxon>
        <taxon>Embryophyta</taxon>
        <taxon>Tracheophyta</taxon>
        <taxon>Spermatophyta</taxon>
        <taxon>Magnoliopsida</taxon>
        <taxon>eudicotyledons</taxon>
        <taxon>Gunneridae</taxon>
        <taxon>Pentapetalae</taxon>
        <taxon>rosids</taxon>
        <taxon>malvids</taxon>
        <taxon>Malvales</taxon>
        <taxon>Malvaceae</taxon>
        <taxon>Malvoideae</taxon>
        <taxon>Hibiscus</taxon>
    </lineage>
</organism>
<evidence type="ECO:0000259" key="2">
    <source>
        <dbReference type="Pfam" id="PF00149"/>
    </source>
</evidence>
<proteinExistence type="predicted"/>
<keyword evidence="1" id="KW-1133">Transmembrane helix</keyword>
<protein>
    <recommendedName>
        <fullName evidence="2">Calcineurin-like phosphoesterase domain-containing protein</fullName>
    </recommendedName>
</protein>